<keyword evidence="1" id="KW-0812">Transmembrane</keyword>
<dbReference type="EMBL" id="PDEP01000004">
    <property type="protein sequence ID" value="PEN07866.1"/>
    <property type="molecule type" value="Genomic_DNA"/>
</dbReference>
<protein>
    <submittedName>
        <fullName evidence="2">Transporter</fullName>
    </submittedName>
</protein>
<sequence>MSTTTQQPEHAEANLTVGGLFGYMTLGMLFGIIFVQSEVVSWFRIQEMFRFESFHMYGIIGSAVVVAMIGVQAIKYFDIRTLDGEPIRINPKQWSSYRYWVGGIMFGLGWALLGACPGPIFALIGGGYSVMLVALLSAIAGTWVYGALRPHLPH</sequence>
<keyword evidence="1" id="KW-1133">Transmembrane helix</keyword>
<reference evidence="2 3" key="1">
    <citation type="submission" date="2017-10" db="EMBL/GenBank/DDBJ databases">
        <title>Draft genome of Longimonas halophila.</title>
        <authorList>
            <person name="Goh K.M."/>
            <person name="Shamsir M.S."/>
            <person name="Lim S.W."/>
        </authorList>
    </citation>
    <scope>NUCLEOTIDE SEQUENCE [LARGE SCALE GENOMIC DNA]</scope>
    <source>
        <strain evidence="2 3">KCTC 42399</strain>
    </source>
</reference>
<organism evidence="2 3">
    <name type="scientific">Longimonas halophila</name>
    <dbReference type="NCBI Taxonomy" id="1469170"/>
    <lineage>
        <taxon>Bacteria</taxon>
        <taxon>Pseudomonadati</taxon>
        <taxon>Rhodothermota</taxon>
        <taxon>Rhodothermia</taxon>
        <taxon>Rhodothermales</taxon>
        <taxon>Salisaetaceae</taxon>
        <taxon>Longimonas</taxon>
    </lineage>
</organism>
<name>A0A2H3P1N8_9BACT</name>
<feature type="transmembrane region" description="Helical" evidence="1">
    <location>
        <begin position="20"/>
        <end position="43"/>
    </location>
</feature>
<dbReference type="AlphaFoldDB" id="A0A2H3P1N8"/>
<feature type="transmembrane region" description="Helical" evidence="1">
    <location>
        <begin position="97"/>
        <end position="116"/>
    </location>
</feature>
<dbReference type="Pfam" id="PF04143">
    <property type="entry name" value="Sulf_transp"/>
    <property type="match status" value="1"/>
</dbReference>
<evidence type="ECO:0000313" key="2">
    <source>
        <dbReference type="EMBL" id="PEN07866.1"/>
    </source>
</evidence>
<evidence type="ECO:0000313" key="3">
    <source>
        <dbReference type="Proteomes" id="UP000221024"/>
    </source>
</evidence>
<proteinExistence type="predicted"/>
<feature type="transmembrane region" description="Helical" evidence="1">
    <location>
        <begin position="55"/>
        <end position="77"/>
    </location>
</feature>
<comment type="caution">
    <text evidence="2">The sequence shown here is derived from an EMBL/GenBank/DDBJ whole genome shotgun (WGS) entry which is preliminary data.</text>
</comment>
<dbReference type="InterPro" id="IPR007272">
    <property type="entry name" value="Sulf_transp_TsuA/YedE"/>
</dbReference>
<accession>A0A2H3P1N8</accession>
<keyword evidence="1" id="KW-0472">Membrane</keyword>
<dbReference type="OrthoDB" id="9790409at2"/>
<gene>
    <name evidence="2" type="ORF">CRI93_05310</name>
</gene>
<feature type="transmembrane region" description="Helical" evidence="1">
    <location>
        <begin position="128"/>
        <end position="148"/>
    </location>
</feature>
<evidence type="ECO:0000256" key="1">
    <source>
        <dbReference type="SAM" id="Phobius"/>
    </source>
</evidence>
<keyword evidence="3" id="KW-1185">Reference proteome</keyword>
<dbReference type="Proteomes" id="UP000221024">
    <property type="component" value="Unassembled WGS sequence"/>
</dbReference>